<gene>
    <name evidence="2" type="ORF">ABEB36_001944</name>
</gene>
<evidence type="ECO:0000256" key="1">
    <source>
        <dbReference type="SAM" id="MobiDB-lite"/>
    </source>
</evidence>
<organism evidence="2 3">
    <name type="scientific">Hypothenemus hampei</name>
    <name type="common">Coffee berry borer</name>
    <dbReference type="NCBI Taxonomy" id="57062"/>
    <lineage>
        <taxon>Eukaryota</taxon>
        <taxon>Metazoa</taxon>
        <taxon>Ecdysozoa</taxon>
        <taxon>Arthropoda</taxon>
        <taxon>Hexapoda</taxon>
        <taxon>Insecta</taxon>
        <taxon>Pterygota</taxon>
        <taxon>Neoptera</taxon>
        <taxon>Endopterygota</taxon>
        <taxon>Coleoptera</taxon>
        <taxon>Polyphaga</taxon>
        <taxon>Cucujiformia</taxon>
        <taxon>Curculionidae</taxon>
        <taxon>Scolytinae</taxon>
        <taxon>Hypothenemus</taxon>
    </lineage>
</organism>
<protein>
    <submittedName>
        <fullName evidence="2">Uncharacterized protein</fullName>
    </submittedName>
</protein>
<sequence length="114" mass="12938">MWGQTRVGWVLIYERKGEGVVVIYVRWCCEKWKKIGRRPVVILFGQVYLPPTPPPSLARCRAPYISVIIIIGSSGNNPSNVWRTVVNNAEPPTRRYHLSFSPSGTKVEDPSENN</sequence>
<dbReference type="EMBL" id="JBDJPC010000001">
    <property type="protein sequence ID" value="KAL1518302.1"/>
    <property type="molecule type" value="Genomic_DNA"/>
</dbReference>
<evidence type="ECO:0000313" key="2">
    <source>
        <dbReference type="EMBL" id="KAL1518302.1"/>
    </source>
</evidence>
<name>A0ABD1FG83_HYPHA</name>
<feature type="region of interest" description="Disordered" evidence="1">
    <location>
        <begin position="93"/>
        <end position="114"/>
    </location>
</feature>
<evidence type="ECO:0000313" key="3">
    <source>
        <dbReference type="Proteomes" id="UP001566132"/>
    </source>
</evidence>
<dbReference type="AlphaFoldDB" id="A0ABD1FG83"/>
<reference evidence="2 3" key="1">
    <citation type="submission" date="2024-05" db="EMBL/GenBank/DDBJ databases">
        <title>Genetic variation in Jamaican populations of the coffee berry borer (Hypothenemus hampei).</title>
        <authorList>
            <person name="Errbii M."/>
            <person name="Myrie A."/>
        </authorList>
    </citation>
    <scope>NUCLEOTIDE SEQUENCE [LARGE SCALE GENOMIC DNA]</scope>
    <source>
        <strain evidence="2">JA-Hopewell-2020-01-JO</strain>
        <tissue evidence="2">Whole body</tissue>
    </source>
</reference>
<dbReference type="Proteomes" id="UP001566132">
    <property type="component" value="Unassembled WGS sequence"/>
</dbReference>
<comment type="caution">
    <text evidence="2">The sequence shown here is derived from an EMBL/GenBank/DDBJ whole genome shotgun (WGS) entry which is preliminary data.</text>
</comment>
<proteinExistence type="predicted"/>
<accession>A0ABD1FG83</accession>
<keyword evidence="3" id="KW-1185">Reference proteome</keyword>